<reference evidence="2" key="1">
    <citation type="submission" date="2014-09" db="EMBL/GenBank/DDBJ databases">
        <authorList>
            <person name="Magalhaes I.L.F."/>
            <person name="Oliveira U."/>
            <person name="Santos F.R."/>
            <person name="Vidigal T.H.D.A."/>
            <person name="Brescovit A.D."/>
            <person name="Santos A.J."/>
        </authorList>
    </citation>
    <scope>NUCLEOTIDE SEQUENCE</scope>
    <source>
        <tissue evidence="2">Shoot tissue taken approximately 20 cm above the soil surface</tissue>
    </source>
</reference>
<name>A0A0A9GN88_ARUDO</name>
<feature type="region of interest" description="Disordered" evidence="1">
    <location>
        <begin position="1"/>
        <end position="23"/>
    </location>
</feature>
<organism evidence="2">
    <name type="scientific">Arundo donax</name>
    <name type="common">Giant reed</name>
    <name type="synonym">Donax arundinaceus</name>
    <dbReference type="NCBI Taxonomy" id="35708"/>
    <lineage>
        <taxon>Eukaryota</taxon>
        <taxon>Viridiplantae</taxon>
        <taxon>Streptophyta</taxon>
        <taxon>Embryophyta</taxon>
        <taxon>Tracheophyta</taxon>
        <taxon>Spermatophyta</taxon>
        <taxon>Magnoliopsida</taxon>
        <taxon>Liliopsida</taxon>
        <taxon>Poales</taxon>
        <taxon>Poaceae</taxon>
        <taxon>PACMAD clade</taxon>
        <taxon>Arundinoideae</taxon>
        <taxon>Arundineae</taxon>
        <taxon>Arundo</taxon>
    </lineage>
</organism>
<sequence>MTIHCTNTKKRPLKARVTVSPLD</sequence>
<proteinExistence type="predicted"/>
<evidence type="ECO:0000313" key="2">
    <source>
        <dbReference type="EMBL" id="JAE24016.1"/>
    </source>
</evidence>
<accession>A0A0A9GN88</accession>
<dbReference type="EMBL" id="GBRH01173880">
    <property type="protein sequence ID" value="JAE24016.1"/>
    <property type="molecule type" value="Transcribed_RNA"/>
</dbReference>
<reference evidence="2" key="2">
    <citation type="journal article" date="2015" name="Data Brief">
        <title>Shoot transcriptome of the giant reed, Arundo donax.</title>
        <authorList>
            <person name="Barrero R.A."/>
            <person name="Guerrero F.D."/>
            <person name="Moolhuijzen P."/>
            <person name="Goolsby J.A."/>
            <person name="Tidwell J."/>
            <person name="Bellgard S.E."/>
            <person name="Bellgard M.I."/>
        </authorList>
    </citation>
    <scope>NUCLEOTIDE SEQUENCE</scope>
    <source>
        <tissue evidence="2">Shoot tissue taken approximately 20 cm above the soil surface</tissue>
    </source>
</reference>
<evidence type="ECO:0000256" key="1">
    <source>
        <dbReference type="SAM" id="MobiDB-lite"/>
    </source>
</evidence>
<protein>
    <submittedName>
        <fullName evidence="2">Uncharacterized protein</fullName>
    </submittedName>
</protein>
<dbReference type="AlphaFoldDB" id="A0A0A9GN88"/>